<gene>
    <name evidence="2" type="ORF">B0T20DRAFT_500526</name>
</gene>
<evidence type="ECO:0000313" key="3">
    <source>
        <dbReference type="Proteomes" id="UP001281003"/>
    </source>
</evidence>
<name>A0AAE0PBY5_SORBR</name>
<proteinExistence type="predicted"/>
<sequence length="287" mass="32930">MLSLRNSTTLWMVFLWLMGTLFPIAVQAKCAKSTWNAPRYPLRIPSGLPQDIYVLQPVNLSDFAAELKAAGWNKLHVGFDPIIHDKGQGVAAALSEEPAYADPEHHQGMPEMNKMWCVGKREGRITFRRKDAVAQMGRFCGRNSPLWGKVLKGPITVQLKIPTLLQDNGYKNELPNHFADNWYWLEWSLYVQEGCEWVHDENQCLKYLHAPLDACRCGDENDKMGGAVMNKCYMFGLWIRPTFYSLNRCFHHDSEGYCDQHDWHPKELPPGCHWDEKAMIRMSCNGG</sequence>
<dbReference type="EMBL" id="JAUTDP010000008">
    <property type="protein sequence ID" value="KAK3396992.1"/>
    <property type="molecule type" value="Genomic_DNA"/>
</dbReference>
<feature type="chain" id="PRO_5042255384" evidence="1">
    <location>
        <begin position="29"/>
        <end position="287"/>
    </location>
</feature>
<dbReference type="Proteomes" id="UP001281003">
    <property type="component" value="Unassembled WGS sequence"/>
</dbReference>
<accession>A0AAE0PBY5</accession>
<reference evidence="2" key="2">
    <citation type="submission" date="2023-07" db="EMBL/GenBank/DDBJ databases">
        <authorList>
            <consortium name="Lawrence Berkeley National Laboratory"/>
            <person name="Haridas S."/>
            <person name="Hensen N."/>
            <person name="Bonometti L."/>
            <person name="Westerberg I."/>
            <person name="Brannstrom I.O."/>
            <person name="Guillou S."/>
            <person name="Cros-Aarteil S."/>
            <person name="Calhoun S."/>
            <person name="Kuo A."/>
            <person name="Mondo S."/>
            <person name="Pangilinan J."/>
            <person name="Riley R."/>
            <person name="LaButti K."/>
            <person name="Andreopoulos B."/>
            <person name="Lipzen A."/>
            <person name="Chen C."/>
            <person name="Yanf M."/>
            <person name="Daum C."/>
            <person name="Ng V."/>
            <person name="Clum A."/>
            <person name="Steindorff A."/>
            <person name="Ohm R."/>
            <person name="Martin F."/>
            <person name="Silar P."/>
            <person name="Natvig D."/>
            <person name="Lalanne C."/>
            <person name="Gautier V."/>
            <person name="Ament-velasquez S.L."/>
            <person name="Kruys A."/>
            <person name="Hutchinson M.I."/>
            <person name="Powell A.J."/>
            <person name="Barry K."/>
            <person name="Miller A.N."/>
            <person name="Grigoriev I.V."/>
            <person name="Debuchy R."/>
            <person name="Gladieux P."/>
            <person name="Thoren M.H."/>
            <person name="Johannesson H."/>
        </authorList>
    </citation>
    <scope>NUCLEOTIDE SEQUENCE</scope>
    <source>
        <strain evidence="2">FGSC 1904</strain>
    </source>
</reference>
<protein>
    <submittedName>
        <fullName evidence="2">Uncharacterized protein</fullName>
    </submittedName>
</protein>
<comment type="caution">
    <text evidence="2">The sequence shown here is derived from an EMBL/GenBank/DDBJ whole genome shotgun (WGS) entry which is preliminary data.</text>
</comment>
<organism evidence="2 3">
    <name type="scientific">Sordaria brevicollis</name>
    <dbReference type="NCBI Taxonomy" id="83679"/>
    <lineage>
        <taxon>Eukaryota</taxon>
        <taxon>Fungi</taxon>
        <taxon>Dikarya</taxon>
        <taxon>Ascomycota</taxon>
        <taxon>Pezizomycotina</taxon>
        <taxon>Sordariomycetes</taxon>
        <taxon>Sordariomycetidae</taxon>
        <taxon>Sordariales</taxon>
        <taxon>Sordariaceae</taxon>
        <taxon>Sordaria</taxon>
    </lineage>
</organism>
<dbReference type="AlphaFoldDB" id="A0AAE0PBY5"/>
<keyword evidence="1" id="KW-0732">Signal</keyword>
<feature type="signal peptide" evidence="1">
    <location>
        <begin position="1"/>
        <end position="28"/>
    </location>
</feature>
<keyword evidence="3" id="KW-1185">Reference proteome</keyword>
<evidence type="ECO:0000313" key="2">
    <source>
        <dbReference type="EMBL" id="KAK3396992.1"/>
    </source>
</evidence>
<reference evidence="2" key="1">
    <citation type="journal article" date="2023" name="Mol. Phylogenet. Evol.">
        <title>Genome-scale phylogeny and comparative genomics of the fungal order Sordariales.</title>
        <authorList>
            <person name="Hensen N."/>
            <person name="Bonometti L."/>
            <person name="Westerberg I."/>
            <person name="Brannstrom I.O."/>
            <person name="Guillou S."/>
            <person name="Cros-Aarteil S."/>
            <person name="Calhoun S."/>
            <person name="Haridas S."/>
            <person name="Kuo A."/>
            <person name="Mondo S."/>
            <person name="Pangilinan J."/>
            <person name="Riley R."/>
            <person name="LaButti K."/>
            <person name="Andreopoulos B."/>
            <person name="Lipzen A."/>
            <person name="Chen C."/>
            <person name="Yan M."/>
            <person name="Daum C."/>
            <person name="Ng V."/>
            <person name="Clum A."/>
            <person name="Steindorff A."/>
            <person name="Ohm R.A."/>
            <person name="Martin F."/>
            <person name="Silar P."/>
            <person name="Natvig D.O."/>
            <person name="Lalanne C."/>
            <person name="Gautier V."/>
            <person name="Ament-Velasquez S.L."/>
            <person name="Kruys A."/>
            <person name="Hutchinson M.I."/>
            <person name="Powell A.J."/>
            <person name="Barry K."/>
            <person name="Miller A.N."/>
            <person name="Grigoriev I.V."/>
            <person name="Debuchy R."/>
            <person name="Gladieux P."/>
            <person name="Hiltunen Thoren M."/>
            <person name="Johannesson H."/>
        </authorList>
    </citation>
    <scope>NUCLEOTIDE SEQUENCE</scope>
    <source>
        <strain evidence="2">FGSC 1904</strain>
    </source>
</reference>
<evidence type="ECO:0000256" key="1">
    <source>
        <dbReference type="SAM" id="SignalP"/>
    </source>
</evidence>